<reference evidence="2" key="1">
    <citation type="submission" date="2020-10" db="EMBL/GenBank/DDBJ databases">
        <authorList>
            <person name="Castelo-Branco R."/>
            <person name="Eusebio N."/>
            <person name="Adriana R."/>
            <person name="Vieira A."/>
            <person name="Brugerolle De Fraissinette N."/>
            <person name="Rezende De Castro R."/>
            <person name="Schneider M.P."/>
            <person name="Vasconcelos V."/>
            <person name="Leao P.N."/>
        </authorList>
    </citation>
    <scope>NUCLEOTIDE SEQUENCE</scope>
    <source>
        <strain evidence="2">LEGE 11479</strain>
    </source>
</reference>
<evidence type="ECO:0000259" key="1">
    <source>
        <dbReference type="Pfam" id="PF18765"/>
    </source>
</evidence>
<dbReference type="CDD" id="cd05403">
    <property type="entry name" value="NT_KNTase_like"/>
    <property type="match status" value="1"/>
</dbReference>
<dbReference type="InterPro" id="IPR041633">
    <property type="entry name" value="Polbeta"/>
</dbReference>
<evidence type="ECO:0000313" key="3">
    <source>
        <dbReference type="Proteomes" id="UP000615026"/>
    </source>
</evidence>
<comment type="caution">
    <text evidence="2">The sequence shown here is derived from an EMBL/GenBank/DDBJ whole genome shotgun (WGS) entry which is preliminary data.</text>
</comment>
<dbReference type="EMBL" id="JADEXP010000090">
    <property type="protein sequence ID" value="MBE9067351.1"/>
    <property type="molecule type" value="Genomic_DNA"/>
</dbReference>
<organism evidence="2 3">
    <name type="scientific">Leptolyngbya cf. ectocarpi LEGE 11479</name>
    <dbReference type="NCBI Taxonomy" id="1828722"/>
    <lineage>
        <taxon>Bacteria</taxon>
        <taxon>Bacillati</taxon>
        <taxon>Cyanobacteriota</taxon>
        <taxon>Cyanophyceae</taxon>
        <taxon>Leptolyngbyales</taxon>
        <taxon>Leptolyngbyaceae</taxon>
        <taxon>Leptolyngbya group</taxon>
        <taxon>Leptolyngbya</taxon>
    </lineage>
</organism>
<feature type="domain" description="Polymerase beta nucleotidyltransferase" evidence="1">
    <location>
        <begin position="17"/>
        <end position="118"/>
    </location>
</feature>
<dbReference type="SUPFAM" id="SSF81301">
    <property type="entry name" value="Nucleotidyltransferase"/>
    <property type="match status" value="1"/>
</dbReference>
<sequence length="120" mass="13522">MFAEASTAENSRDLLSKISSIIVEAVEPVQIVLFGSRATGRARPDSDYDLLVIEAEPYGPGHSRRQQATKLWVALSTLGISTDILMYSQAEISQYKEWRNHVVAHAFREGQILYERPERS</sequence>
<evidence type="ECO:0000313" key="2">
    <source>
        <dbReference type="EMBL" id="MBE9067351.1"/>
    </source>
</evidence>
<accession>A0A928ZTV5</accession>
<gene>
    <name evidence="2" type="ORF">IQ260_11860</name>
</gene>
<dbReference type="Proteomes" id="UP000615026">
    <property type="component" value="Unassembled WGS sequence"/>
</dbReference>
<keyword evidence="3" id="KW-1185">Reference proteome</keyword>
<dbReference type="InterPro" id="IPR043519">
    <property type="entry name" value="NT_sf"/>
</dbReference>
<name>A0A928ZTV5_LEPEC</name>
<dbReference type="RefSeq" id="WP_193993315.1">
    <property type="nucleotide sequence ID" value="NZ_JADEXP010000090.1"/>
</dbReference>
<proteinExistence type="predicted"/>
<protein>
    <submittedName>
        <fullName evidence="2">Nucleotidyltransferase domain-containing protein</fullName>
    </submittedName>
</protein>
<dbReference type="Pfam" id="PF18765">
    <property type="entry name" value="Polbeta"/>
    <property type="match status" value="1"/>
</dbReference>
<dbReference type="PANTHER" id="PTHR43449:SF3">
    <property type="entry name" value="POLYMERASE NUCLEOTIDYL TRANSFERASE DOMAIN-CONTAINING PROTEIN"/>
    <property type="match status" value="1"/>
</dbReference>
<dbReference type="AlphaFoldDB" id="A0A928ZTV5"/>
<dbReference type="PANTHER" id="PTHR43449">
    <property type="entry name" value="NUCLEOTIDYLTRANSFERASE"/>
    <property type="match status" value="1"/>
</dbReference>
<dbReference type="Gene3D" id="3.30.460.10">
    <property type="entry name" value="Beta Polymerase, domain 2"/>
    <property type="match status" value="1"/>
</dbReference>